<dbReference type="VEuPathDB" id="FungiDB:GLRG_10837"/>
<dbReference type="HOGENOM" id="CLU_1927446_0_0_1"/>
<proteinExistence type="predicted"/>
<dbReference type="Proteomes" id="UP000008782">
    <property type="component" value="Unassembled WGS sequence"/>
</dbReference>
<dbReference type="GeneID" id="24416202"/>
<dbReference type="RefSeq" id="XP_008099702.1">
    <property type="nucleotide sequence ID" value="XM_008101511.1"/>
</dbReference>
<feature type="compositionally biased region" description="Basic and acidic residues" evidence="1">
    <location>
        <begin position="104"/>
        <end position="124"/>
    </location>
</feature>
<organism evidence="3">
    <name type="scientific">Colletotrichum graminicola (strain M1.001 / M2 / FGSC 10212)</name>
    <name type="common">Maize anthracnose fungus</name>
    <name type="synonym">Glomerella graminicola</name>
    <dbReference type="NCBI Taxonomy" id="645133"/>
    <lineage>
        <taxon>Eukaryota</taxon>
        <taxon>Fungi</taxon>
        <taxon>Dikarya</taxon>
        <taxon>Ascomycota</taxon>
        <taxon>Pezizomycotina</taxon>
        <taxon>Sordariomycetes</taxon>
        <taxon>Hypocreomycetidae</taxon>
        <taxon>Glomerellales</taxon>
        <taxon>Glomerellaceae</taxon>
        <taxon>Colletotrichum</taxon>
        <taxon>Colletotrichum graminicola species complex</taxon>
    </lineage>
</organism>
<protein>
    <submittedName>
        <fullName evidence="2">Uncharacterized protein</fullName>
    </submittedName>
</protein>
<evidence type="ECO:0000256" key="1">
    <source>
        <dbReference type="SAM" id="MobiDB-lite"/>
    </source>
</evidence>
<gene>
    <name evidence="2" type="ORF">GLRG_10837</name>
</gene>
<feature type="region of interest" description="Disordered" evidence="1">
    <location>
        <begin position="104"/>
        <end position="131"/>
    </location>
</feature>
<evidence type="ECO:0000313" key="3">
    <source>
        <dbReference type="Proteomes" id="UP000008782"/>
    </source>
</evidence>
<accession>E3QXU4</accession>
<dbReference type="EMBL" id="GG697398">
    <property type="protein sequence ID" value="EFQ35682.1"/>
    <property type="molecule type" value="Genomic_DNA"/>
</dbReference>
<evidence type="ECO:0000313" key="2">
    <source>
        <dbReference type="EMBL" id="EFQ35682.1"/>
    </source>
</evidence>
<sequence>MASNSIDKLEMADDFADFEFVFSIEDMEKALAAAVVEAKNDLAKYESNHLDEVSRLNDTITMLEKQLTKTGQTKRKAINELDKNESYHVDEVCSLNDTIATREDQLTGTEHEANKKLAKNREFRQAVQEQQ</sequence>
<dbReference type="AlphaFoldDB" id="E3QXU4"/>
<keyword evidence="3" id="KW-1185">Reference proteome</keyword>
<name>E3QXU4_COLGM</name>
<reference evidence="3" key="1">
    <citation type="journal article" date="2012" name="Nat. Genet.">
        <title>Lifestyle transitions in plant pathogenic Colletotrichum fungi deciphered by genome and transcriptome analyses.</title>
        <authorList>
            <person name="O'Connell R.J."/>
            <person name="Thon M.R."/>
            <person name="Hacquard S."/>
            <person name="Amyotte S.G."/>
            <person name="Kleemann J."/>
            <person name="Torres M.F."/>
            <person name="Damm U."/>
            <person name="Buiate E.A."/>
            <person name="Epstein L."/>
            <person name="Alkan N."/>
            <person name="Altmueller J."/>
            <person name="Alvarado-Balderrama L."/>
            <person name="Bauser C.A."/>
            <person name="Becker C."/>
            <person name="Birren B.W."/>
            <person name="Chen Z."/>
            <person name="Choi J."/>
            <person name="Crouch J.A."/>
            <person name="Duvick J.P."/>
            <person name="Farman M.A."/>
            <person name="Gan P."/>
            <person name="Heiman D."/>
            <person name="Henrissat B."/>
            <person name="Howard R.J."/>
            <person name="Kabbage M."/>
            <person name="Koch C."/>
            <person name="Kracher B."/>
            <person name="Kubo Y."/>
            <person name="Law A.D."/>
            <person name="Lebrun M.-H."/>
            <person name="Lee Y.-H."/>
            <person name="Miyara I."/>
            <person name="Moore N."/>
            <person name="Neumann U."/>
            <person name="Nordstroem K."/>
            <person name="Panaccione D.G."/>
            <person name="Panstruga R."/>
            <person name="Place M."/>
            <person name="Proctor R.H."/>
            <person name="Prusky D."/>
            <person name="Rech G."/>
            <person name="Reinhardt R."/>
            <person name="Rollins J.A."/>
            <person name="Rounsley S."/>
            <person name="Schardl C.L."/>
            <person name="Schwartz D.C."/>
            <person name="Shenoy N."/>
            <person name="Shirasu K."/>
            <person name="Sikhakolli U.R."/>
            <person name="Stueber K."/>
            <person name="Sukno S.A."/>
            <person name="Sweigard J.A."/>
            <person name="Takano Y."/>
            <person name="Takahara H."/>
            <person name="Trail F."/>
            <person name="van der Does H.C."/>
            <person name="Voll L.M."/>
            <person name="Will I."/>
            <person name="Young S."/>
            <person name="Zeng Q."/>
            <person name="Zhang J."/>
            <person name="Zhou S."/>
            <person name="Dickman M.B."/>
            <person name="Schulze-Lefert P."/>
            <person name="Ver Loren van Themaat E."/>
            <person name="Ma L.-J."/>
            <person name="Vaillancourt L.J."/>
        </authorList>
    </citation>
    <scope>NUCLEOTIDE SEQUENCE [LARGE SCALE GENOMIC DNA]</scope>
    <source>
        <strain evidence="3">M1.001 / M2 / FGSC 10212</strain>
    </source>
</reference>